<dbReference type="InterPro" id="IPR011639">
    <property type="entry name" value="MethylTrfase_TaqI-like_dom"/>
</dbReference>
<protein>
    <recommendedName>
        <fullName evidence="1">site-specific DNA-methyltransferase (adenine-specific)</fullName>
        <ecNumber evidence="1">2.1.1.72</ecNumber>
    </recommendedName>
</protein>
<dbReference type="SUPFAM" id="SSF53335">
    <property type="entry name" value="S-adenosyl-L-methionine-dependent methyltransferases"/>
    <property type="match status" value="1"/>
</dbReference>
<dbReference type="InterPro" id="IPR050953">
    <property type="entry name" value="N4_N6_ade-DNA_methylase"/>
</dbReference>
<evidence type="ECO:0000259" key="6">
    <source>
        <dbReference type="Pfam" id="PF07669"/>
    </source>
</evidence>
<dbReference type="Gene3D" id="3.40.50.150">
    <property type="entry name" value="Vaccinia Virus protein VP39"/>
    <property type="match status" value="1"/>
</dbReference>
<dbReference type="InterPro" id="IPR002052">
    <property type="entry name" value="DNA_methylase_N6_adenine_CS"/>
</dbReference>
<reference evidence="7 8" key="1">
    <citation type="submission" date="2016-10" db="EMBL/GenBank/DDBJ databases">
        <authorList>
            <person name="de Groot N.N."/>
        </authorList>
    </citation>
    <scope>NUCLEOTIDE SEQUENCE [LARGE SCALE GENOMIC DNA]</scope>
    <source>
        <strain evidence="7 8">DSM 21035</strain>
    </source>
</reference>
<sequence length="1384" mass="158315">MNYSSISIQGNIVSSEILEKIRTEDIRFQKPIDFNLNPSASIRDEINLAWSLAVSNWNAFKHKRESLNETDTGTTETRRFWMVPLLSVLGYEMTIANAEIINGKSYAISHRSTNRDGFPIHIVGVNQSLDKRPETGTTRLSPHALVQEYLNNNEHLYGLVTNGRFLRVLRDATRLSRLSYLEFDLQQIMEEGLYVEFALLFRALHATRMPEKIDVGPDSIFEFYHQEAIASGSRIRERLSLAVESSIKELANGLLSHPANEHLRQLVSENKVSEKDYYLYTLRLVYRMLFLLVIEERKLIYPEKRDEALNKKKGIYYDFYSLQRLTKLAEKLVYVDPRKTDLWQSLLTTFALFEDGQYGKKLGIDPLGSGLFSPSSLGILNDQLLDNECLLKVLRYLVTFENEKGIRVRVNYADLDVEEFGSVYEGLLEYKPLITDHVGQPIFSFVEGDERSSSGSHYTPEELVKPLITHSLDYLITDKLKEPDPEAGLLSLTVCDVACGSGHILLSAARRIGFELAKYRSKEDQPAPTEMRKATRDVIRNCIYGVDLNPLAVELCKVALWLEAHDPGQPMNFLDHHIKCGNAIVGLAHFEELENGIASEAFKTLPDDNKLVASAFKKRNDLERKTKNQLSTYEIAKVDDDLKGLQKDFTNFAKLPENTPEQIAKKDKLYQELIKGKKWWRLKQLADLQVAQFFIPKTEANKEKLTTHSQYINYLKTGTQILDRGAATAISQDKRFFHWFLEFPQVFSQGGFDCILGNPPYLGAKYVSGKVGNNSLNYFKKQYFPAKGRCDLITYFIRRIFYLKNNFGFSAIISTNSISQGDTRDGGLKVILAEDGHIIFAKKSINWPGVAGVNVTLLSISKTKKDVYCYLDDIKVNHISDLLDSEINNGAPCLLIENSDMAFQGSIILGDGFLLQKEVAISLIKKNPINKDVISPYIGGADVSKIPNQIAPRIVINFRNYSEKKARTYPDCFKIIEEKVKPYRQRWKLDEGKVPIEGVYALRKPLPEKWWIYAEKRPKLYDTIKDLPKVIVSPLVSKYLTFSILDSNQVFNNKLCVIASDSNEFLCLLQSSIFEVWGWQYSTTMRAAGINFNPSRVFDSFPFALNRLDLSTEYVSLRSALMVKLNIGLTELLNSFNNQSLVKVNSSHLDNEFIKKYGKETWNLYNHLEVKKEGNIGYEEAVPLIFKLRELHKEMDEAVLAAYGWQDIQLRHDFYEVDYLPENDRVRYTIHPDARKEVLKRLLLLNHERFEDEVKQGLHKKKDVVAFYKQKGKEIPEGTTFSDVKTKKATPKKVKTNIVKEPQAQYGLFAETTNEVKEGCKVTIQRADGHKMKYHLTKKAMKDKFTRESKQIATSSSLAQIMLGKKIGDGFEFGDFEFEIINIE</sequence>
<dbReference type="Proteomes" id="UP000198999">
    <property type="component" value="Unassembled WGS sequence"/>
</dbReference>
<dbReference type="InterPro" id="IPR036953">
    <property type="entry name" value="GreA/GreB_C_sf"/>
</dbReference>
<keyword evidence="4" id="KW-0949">S-adenosyl-L-methionine</keyword>
<dbReference type="GO" id="GO:0003677">
    <property type="term" value="F:DNA binding"/>
    <property type="evidence" value="ECO:0007669"/>
    <property type="project" value="InterPro"/>
</dbReference>
<evidence type="ECO:0000256" key="2">
    <source>
        <dbReference type="ARBA" id="ARBA00022603"/>
    </source>
</evidence>
<evidence type="ECO:0000256" key="5">
    <source>
        <dbReference type="ARBA" id="ARBA00047942"/>
    </source>
</evidence>
<evidence type="ECO:0000313" key="8">
    <source>
        <dbReference type="Proteomes" id="UP000198999"/>
    </source>
</evidence>
<dbReference type="RefSeq" id="WP_092576227.1">
    <property type="nucleotide sequence ID" value="NZ_FOFN01000001.1"/>
</dbReference>
<dbReference type="GO" id="GO:0032784">
    <property type="term" value="P:regulation of DNA-templated transcription elongation"/>
    <property type="evidence" value="ECO:0007669"/>
    <property type="project" value="InterPro"/>
</dbReference>
<gene>
    <name evidence="7" type="ORF">SAMN05421824_0973</name>
</gene>
<dbReference type="EMBL" id="FOFN01000001">
    <property type="protein sequence ID" value="SEQ03117.1"/>
    <property type="molecule type" value="Genomic_DNA"/>
</dbReference>
<evidence type="ECO:0000256" key="1">
    <source>
        <dbReference type="ARBA" id="ARBA00011900"/>
    </source>
</evidence>
<comment type="catalytic activity">
    <reaction evidence="5">
        <text>a 2'-deoxyadenosine in DNA + S-adenosyl-L-methionine = an N(6)-methyl-2'-deoxyadenosine in DNA + S-adenosyl-L-homocysteine + H(+)</text>
        <dbReference type="Rhea" id="RHEA:15197"/>
        <dbReference type="Rhea" id="RHEA-COMP:12418"/>
        <dbReference type="Rhea" id="RHEA-COMP:12419"/>
        <dbReference type="ChEBI" id="CHEBI:15378"/>
        <dbReference type="ChEBI" id="CHEBI:57856"/>
        <dbReference type="ChEBI" id="CHEBI:59789"/>
        <dbReference type="ChEBI" id="CHEBI:90615"/>
        <dbReference type="ChEBI" id="CHEBI:90616"/>
        <dbReference type="EC" id="2.1.1.72"/>
    </reaction>
</comment>
<dbReference type="Pfam" id="PF07669">
    <property type="entry name" value="Eco57I"/>
    <property type="match status" value="1"/>
</dbReference>
<dbReference type="PANTHER" id="PTHR33841">
    <property type="entry name" value="DNA METHYLTRANSFERASE YEEA-RELATED"/>
    <property type="match status" value="1"/>
</dbReference>
<accession>A0A1H9CPY1</accession>
<dbReference type="PROSITE" id="PS00092">
    <property type="entry name" value="N6_MTASE"/>
    <property type="match status" value="1"/>
</dbReference>
<name>A0A1H9CPY1_9FLAO</name>
<feature type="domain" description="Type II methyltransferase M.TaqI-like" evidence="6">
    <location>
        <begin position="541"/>
        <end position="822"/>
    </location>
</feature>
<dbReference type="PRINTS" id="PR00507">
    <property type="entry name" value="N12N6MTFRASE"/>
</dbReference>
<keyword evidence="3" id="KW-0808">Transferase</keyword>
<dbReference type="GO" id="GO:0006304">
    <property type="term" value="P:DNA modification"/>
    <property type="evidence" value="ECO:0007669"/>
    <property type="project" value="InterPro"/>
</dbReference>
<dbReference type="PANTHER" id="PTHR33841:SF1">
    <property type="entry name" value="DNA METHYLTRANSFERASE A"/>
    <property type="match status" value="1"/>
</dbReference>
<dbReference type="InterPro" id="IPR029063">
    <property type="entry name" value="SAM-dependent_MTases_sf"/>
</dbReference>
<keyword evidence="8" id="KW-1185">Reference proteome</keyword>
<evidence type="ECO:0000313" key="7">
    <source>
        <dbReference type="EMBL" id="SEQ03117.1"/>
    </source>
</evidence>
<dbReference type="GO" id="GO:0009007">
    <property type="term" value="F:site-specific DNA-methyltransferase (adenine-specific) activity"/>
    <property type="evidence" value="ECO:0007669"/>
    <property type="project" value="UniProtKB-EC"/>
</dbReference>
<dbReference type="Gene3D" id="3.10.50.30">
    <property type="entry name" value="Transcription elongation factor, GreA/GreB, C-terminal domain"/>
    <property type="match status" value="1"/>
</dbReference>
<dbReference type="EC" id="2.1.1.72" evidence="1"/>
<dbReference type="OrthoDB" id="32195at2"/>
<dbReference type="GO" id="GO:0032259">
    <property type="term" value="P:methylation"/>
    <property type="evidence" value="ECO:0007669"/>
    <property type="project" value="UniProtKB-KW"/>
</dbReference>
<evidence type="ECO:0000256" key="4">
    <source>
        <dbReference type="ARBA" id="ARBA00022691"/>
    </source>
</evidence>
<proteinExistence type="predicted"/>
<dbReference type="STRING" id="419940.SAMN05421824_0973"/>
<keyword evidence="2 7" id="KW-0489">Methyltransferase</keyword>
<evidence type="ECO:0000256" key="3">
    <source>
        <dbReference type="ARBA" id="ARBA00022679"/>
    </source>
</evidence>
<organism evidence="7 8">
    <name type="scientific">Hyunsoonleella jejuensis</name>
    <dbReference type="NCBI Taxonomy" id="419940"/>
    <lineage>
        <taxon>Bacteria</taxon>
        <taxon>Pseudomonadati</taxon>
        <taxon>Bacteroidota</taxon>
        <taxon>Flavobacteriia</taxon>
        <taxon>Flavobacteriales</taxon>
        <taxon>Flavobacteriaceae</taxon>
    </lineage>
</organism>